<evidence type="ECO:0000313" key="3">
    <source>
        <dbReference type="Proteomes" id="UP000605676"/>
    </source>
</evidence>
<dbReference type="RefSeq" id="WP_200465340.1">
    <property type="nucleotide sequence ID" value="NZ_JAENRR010000027.1"/>
</dbReference>
<gene>
    <name evidence="2" type="ORF">JIV24_12280</name>
</gene>
<dbReference type="EMBL" id="JAENRR010000027">
    <property type="protein sequence ID" value="MBK3518113.1"/>
    <property type="molecule type" value="Genomic_DNA"/>
</dbReference>
<dbReference type="SUPFAM" id="SSF48208">
    <property type="entry name" value="Six-hairpin glycosidases"/>
    <property type="match status" value="1"/>
</dbReference>
<dbReference type="SUPFAM" id="SSF53756">
    <property type="entry name" value="UDP-Glycosyltransferase/glycogen phosphorylase"/>
    <property type="match status" value="1"/>
</dbReference>
<keyword evidence="3" id="KW-1185">Reference proteome</keyword>
<dbReference type="PANTHER" id="PTHR12526">
    <property type="entry name" value="GLYCOSYLTRANSFERASE"/>
    <property type="match status" value="1"/>
</dbReference>
<organism evidence="2 3">
    <name type="scientific">Carboxylicivirga marina</name>
    <dbReference type="NCBI Taxonomy" id="2800988"/>
    <lineage>
        <taxon>Bacteria</taxon>
        <taxon>Pseudomonadati</taxon>
        <taxon>Bacteroidota</taxon>
        <taxon>Bacteroidia</taxon>
        <taxon>Marinilabiliales</taxon>
        <taxon>Marinilabiliaceae</taxon>
        <taxon>Carboxylicivirga</taxon>
    </lineage>
</organism>
<protein>
    <submittedName>
        <fullName evidence="2">Glycosyltransferase</fullName>
    </submittedName>
</protein>
<comment type="caution">
    <text evidence="2">The sequence shown here is derived from an EMBL/GenBank/DDBJ whole genome shotgun (WGS) entry which is preliminary data.</text>
</comment>
<proteinExistence type="predicted"/>
<dbReference type="PANTHER" id="PTHR12526:SF572">
    <property type="entry name" value="BLL5144 PROTEIN"/>
    <property type="match status" value="1"/>
</dbReference>
<dbReference type="InterPro" id="IPR001296">
    <property type="entry name" value="Glyco_trans_1"/>
</dbReference>
<feature type="domain" description="Glycosyl transferase family 1" evidence="1">
    <location>
        <begin position="178"/>
        <end position="342"/>
    </location>
</feature>
<dbReference type="Pfam" id="PF00534">
    <property type="entry name" value="Glycos_transf_1"/>
    <property type="match status" value="1"/>
</dbReference>
<dbReference type="InterPro" id="IPR008928">
    <property type="entry name" value="6-hairpin_glycosidase_sf"/>
</dbReference>
<sequence length="728" mass="81462">MNILIVAPSSPEYRSVNLYTTQLFSCLKHLAEDGEKVDLISFGEEVDGGLCTFDKYVLDDYQEAVSTINKYDACILQFHPDGFGGADGDFILSLVSQVQIPLLSIFHFVSSEPQEREKRITNYLANKSMAVLAFSQLAIEFLEHYYKVSRDKIFRTDYGVSMFEPLSLIEREKAIGVNSEKVIMACGDMCPSSGFETIINALPSIQKTYSNVGLIIVNTSTPDSNTREYKKVLKRLSAQRGVKDQLTIIDYENVGGDIGQLFNSADAYVSSNINDKKLEDAFLSIAVGSGTAVISTPSWYAKELLDDQKGSLFAFKSISELSSELLQVLRNNSEVQLFRANASLYGAQNSWSVLIKRVREIINSSSSSFDVEVKESLFYPADMPELNLQQLLSLRANAGFIEESLFGVPDFKSGYTLRGNAMALQVFAKVNKFKHDQQHVCVIQQLLGLIKLMRKDDGGWGSSLSYEGQVIGVGQEIDLAYAVWSLGVVYSSCKEEGIKDVAYSMMLQLFNENDFNSNDASALVLLGVSEVLKNDQSNSDLIDRLRGALANLKKQFPTDAYQGWQWHEKEIQSQVGLVLLGMLSAYELLQEDEILSIVKRAMRFIERFLFVDTRFLPTAIGRSREQSIEVKDTIQESADTYLITKVYAKLFALTSNTRYAKLAFSAHSWYLGDNTLGRSLFDINSGGCYKALSKRSVEPVMSTTSTSTYWLSYFALYDVYSEQVLKEL</sequence>
<name>A0ABS1HLG8_9BACT</name>
<accession>A0ABS1HLG8</accession>
<dbReference type="Gene3D" id="3.40.50.2000">
    <property type="entry name" value="Glycogen Phosphorylase B"/>
    <property type="match status" value="2"/>
</dbReference>
<evidence type="ECO:0000313" key="2">
    <source>
        <dbReference type="EMBL" id="MBK3518113.1"/>
    </source>
</evidence>
<dbReference type="Proteomes" id="UP000605676">
    <property type="component" value="Unassembled WGS sequence"/>
</dbReference>
<reference evidence="2 3" key="1">
    <citation type="submission" date="2021-01" db="EMBL/GenBank/DDBJ databases">
        <title>Carboxyliciviraga sp.nov., isolated from coastal sediments.</title>
        <authorList>
            <person name="Lu D."/>
            <person name="Zhang T."/>
        </authorList>
    </citation>
    <scope>NUCLEOTIDE SEQUENCE [LARGE SCALE GENOMIC DNA]</scope>
    <source>
        <strain evidence="2 3">N1Y132</strain>
    </source>
</reference>
<evidence type="ECO:0000259" key="1">
    <source>
        <dbReference type="Pfam" id="PF00534"/>
    </source>
</evidence>